<dbReference type="InterPro" id="IPR013979">
    <property type="entry name" value="TIF_beta_prop-like"/>
</dbReference>
<evidence type="ECO:0000256" key="3">
    <source>
        <dbReference type="PROSITE-ProRule" id="PRU00221"/>
    </source>
</evidence>
<feature type="repeat" description="WD" evidence="3">
    <location>
        <begin position="66"/>
        <end position="100"/>
    </location>
</feature>
<dbReference type="Proteomes" id="UP000217895">
    <property type="component" value="Chromosome"/>
</dbReference>
<dbReference type="InterPro" id="IPR001680">
    <property type="entry name" value="WD40_rpt"/>
</dbReference>
<keyword evidence="2" id="KW-0677">Repeat</keyword>
<dbReference type="SUPFAM" id="SSF50978">
    <property type="entry name" value="WD40 repeat-like"/>
    <property type="match status" value="1"/>
</dbReference>
<dbReference type="AlphaFoldDB" id="A0A1Z4JNM7"/>
<dbReference type="PROSITE" id="PS50082">
    <property type="entry name" value="WD_REPEATS_2"/>
    <property type="match status" value="3"/>
</dbReference>
<feature type="repeat" description="WD" evidence="3">
    <location>
        <begin position="315"/>
        <end position="346"/>
    </location>
</feature>
<dbReference type="InterPro" id="IPR015943">
    <property type="entry name" value="WD40/YVTN_repeat-like_dom_sf"/>
</dbReference>
<evidence type="ECO:0000256" key="2">
    <source>
        <dbReference type="ARBA" id="ARBA00022737"/>
    </source>
</evidence>
<dbReference type="EMBL" id="AP018203">
    <property type="protein sequence ID" value="BAY58300.1"/>
    <property type="molecule type" value="Genomic_DNA"/>
</dbReference>
<accession>A0A1Z4JNM7</accession>
<dbReference type="PANTHER" id="PTHR19848:SF0">
    <property type="entry name" value="NOTCHLESS PROTEIN HOMOLOG 1"/>
    <property type="match status" value="1"/>
</dbReference>
<dbReference type="PANTHER" id="PTHR19848">
    <property type="entry name" value="WD40 REPEAT PROTEIN"/>
    <property type="match status" value="1"/>
</dbReference>
<evidence type="ECO:0000256" key="1">
    <source>
        <dbReference type="ARBA" id="ARBA00022574"/>
    </source>
</evidence>
<feature type="repeat" description="WD" evidence="3">
    <location>
        <begin position="274"/>
        <end position="305"/>
    </location>
</feature>
<dbReference type="SMART" id="SM00320">
    <property type="entry name" value="WD40"/>
    <property type="match status" value="8"/>
</dbReference>
<keyword evidence="1 3" id="KW-0853">WD repeat</keyword>
<dbReference type="Gene3D" id="2.130.10.10">
    <property type="entry name" value="YVTN repeat-like/Quinoprotein amine dehydrogenase"/>
    <property type="match status" value="2"/>
</dbReference>
<dbReference type="PROSITE" id="PS50294">
    <property type="entry name" value="WD_REPEATS_REGION"/>
    <property type="match status" value="1"/>
</dbReference>
<gene>
    <name evidence="5" type="ORF">NIES2135_51730</name>
</gene>
<feature type="domain" description="Translation initiation factor beta propellor-like" evidence="4">
    <location>
        <begin position="106"/>
        <end position="204"/>
    </location>
</feature>
<dbReference type="Pfam" id="PF08662">
    <property type="entry name" value="eIF2A"/>
    <property type="match status" value="1"/>
</dbReference>
<dbReference type="Pfam" id="PF00400">
    <property type="entry name" value="WD40"/>
    <property type="match status" value="4"/>
</dbReference>
<evidence type="ECO:0000259" key="4">
    <source>
        <dbReference type="Pfam" id="PF08662"/>
    </source>
</evidence>
<reference evidence="5 6" key="1">
    <citation type="submission" date="2017-06" db="EMBL/GenBank/DDBJ databases">
        <title>Genome sequencing of cyanobaciteial culture collection at National Institute for Environmental Studies (NIES).</title>
        <authorList>
            <person name="Hirose Y."/>
            <person name="Shimura Y."/>
            <person name="Fujisawa T."/>
            <person name="Nakamura Y."/>
            <person name="Kawachi M."/>
        </authorList>
    </citation>
    <scope>NUCLEOTIDE SEQUENCE [LARGE SCALE GENOMIC DNA]</scope>
    <source>
        <strain evidence="5 6">NIES-2135</strain>
    </source>
</reference>
<evidence type="ECO:0000313" key="6">
    <source>
        <dbReference type="Proteomes" id="UP000217895"/>
    </source>
</evidence>
<dbReference type="InterPro" id="IPR036322">
    <property type="entry name" value="WD40_repeat_dom_sf"/>
</dbReference>
<sequence length="358" mass="39168">MFSVSAKQRSLFELRHQSALSDYVTGIAWSPNGEGLAVCSAAGEILLYSMKTLESVVLQAATGYSIDGLAFSHDGQFLAAGGQSGEVNIWQFKPKPELIQTFKNKSAWIDQLQWSPTQNDLAFSLGKTVQIWNAESRERVTTLLFGDSSVSQIVWHPSGESISLGGYQGIKIWMTSNWDDDPYHLMVPSASVAVAWSPSGRYVASGNFDRTITVLEWGNPEPWMMRGFPGKIRDLAWSDQFASNAPLLASASVEGIVVWEKHEEEAIGWESRVLGTHEGVVQGLCFQPATMLLASASEDGSVILWWQATSIAQVLEGVSDGFSCLAWHPQGSYLVAGGEQGELLIWGKSSRGQGFKRR</sequence>
<evidence type="ECO:0000313" key="5">
    <source>
        <dbReference type="EMBL" id="BAY58300.1"/>
    </source>
</evidence>
<proteinExistence type="predicted"/>
<organism evidence="5 6">
    <name type="scientific">Leptolyngbya boryana NIES-2135</name>
    <dbReference type="NCBI Taxonomy" id="1973484"/>
    <lineage>
        <taxon>Bacteria</taxon>
        <taxon>Bacillati</taxon>
        <taxon>Cyanobacteriota</taxon>
        <taxon>Cyanophyceae</taxon>
        <taxon>Leptolyngbyales</taxon>
        <taxon>Leptolyngbyaceae</taxon>
        <taxon>Leptolyngbya group</taxon>
        <taxon>Leptolyngbya</taxon>
    </lineage>
</organism>
<name>A0A1Z4JNM7_LEPBY</name>
<dbReference type="GO" id="GO:0000027">
    <property type="term" value="P:ribosomal large subunit assembly"/>
    <property type="evidence" value="ECO:0007669"/>
    <property type="project" value="TreeGrafter"/>
</dbReference>
<keyword evidence="6" id="KW-1185">Reference proteome</keyword>
<protein>
    <recommendedName>
        <fullName evidence="4">Translation initiation factor beta propellor-like domain-containing protein</fullName>
    </recommendedName>
</protein>